<dbReference type="PANTHER" id="PTHR45749">
    <property type="match status" value="1"/>
</dbReference>
<evidence type="ECO:0008006" key="3">
    <source>
        <dbReference type="Google" id="ProtNLM"/>
    </source>
</evidence>
<evidence type="ECO:0000313" key="2">
    <source>
        <dbReference type="Proteomes" id="UP001281410"/>
    </source>
</evidence>
<name>A0AAD9ZPZ6_9ROSI</name>
<protein>
    <recommendedName>
        <fullName evidence="3">DUF4371 domain-containing protein</fullName>
    </recommendedName>
</protein>
<organism evidence="1 2">
    <name type="scientific">Dipteronia sinensis</name>
    <dbReference type="NCBI Taxonomy" id="43782"/>
    <lineage>
        <taxon>Eukaryota</taxon>
        <taxon>Viridiplantae</taxon>
        <taxon>Streptophyta</taxon>
        <taxon>Embryophyta</taxon>
        <taxon>Tracheophyta</taxon>
        <taxon>Spermatophyta</taxon>
        <taxon>Magnoliopsida</taxon>
        <taxon>eudicotyledons</taxon>
        <taxon>Gunneridae</taxon>
        <taxon>Pentapetalae</taxon>
        <taxon>rosids</taxon>
        <taxon>malvids</taxon>
        <taxon>Sapindales</taxon>
        <taxon>Sapindaceae</taxon>
        <taxon>Hippocastanoideae</taxon>
        <taxon>Acereae</taxon>
        <taxon>Dipteronia</taxon>
    </lineage>
</organism>
<dbReference type="AlphaFoldDB" id="A0AAD9ZPZ6"/>
<comment type="caution">
    <text evidence="1">The sequence shown here is derived from an EMBL/GenBank/DDBJ whole genome shotgun (WGS) entry which is preliminary data.</text>
</comment>
<reference evidence="1" key="1">
    <citation type="journal article" date="2023" name="Plant J.">
        <title>Genome sequences and population genomics provide insights into the demographic history, inbreeding, and mutation load of two 'living fossil' tree species of Dipteronia.</title>
        <authorList>
            <person name="Feng Y."/>
            <person name="Comes H.P."/>
            <person name="Chen J."/>
            <person name="Zhu S."/>
            <person name="Lu R."/>
            <person name="Zhang X."/>
            <person name="Li P."/>
            <person name="Qiu J."/>
            <person name="Olsen K.M."/>
            <person name="Qiu Y."/>
        </authorList>
    </citation>
    <scope>NUCLEOTIDE SEQUENCE</scope>
    <source>
        <strain evidence="1">NBL</strain>
    </source>
</reference>
<dbReference type="PANTHER" id="PTHR45749:SF35">
    <property type="entry name" value="AC-LIKE TRANSPOSASE-RELATED"/>
    <property type="match status" value="1"/>
</dbReference>
<gene>
    <name evidence="1" type="ORF">Dsin_028244</name>
</gene>
<proteinExistence type="predicted"/>
<dbReference type="EMBL" id="JANJYJ010000009">
    <property type="protein sequence ID" value="KAK3188683.1"/>
    <property type="molecule type" value="Genomic_DNA"/>
</dbReference>
<evidence type="ECO:0000313" key="1">
    <source>
        <dbReference type="EMBL" id="KAK3188683.1"/>
    </source>
</evidence>
<keyword evidence="2" id="KW-1185">Reference proteome</keyword>
<accession>A0AAD9ZPZ6</accession>
<sequence length="219" mass="25721">MKRVVVMLSMKAWKEAELRLKKIVTIDVSHERAISKEKEYWKDILKRIMSVVKTLAICNLALRGGNEKIDDCNNVNFLRIIKMITEFDPIMQEHLKRSTKRWEILKNHVKYRDGKGLTLKSWLETRWQSRVSSVKAIRFQAPQIKNSLIHLMENSDDATTVSDAQSLAKYLKFDFLVSMVIWYEILNKVNKVSEVLWKKDMNIDDAISLLNGLITYFEE</sequence>
<dbReference type="Proteomes" id="UP001281410">
    <property type="component" value="Unassembled WGS sequence"/>
</dbReference>